<dbReference type="EC" id="2.7.7.87" evidence="9"/>
<dbReference type="InterPro" id="IPR050156">
    <property type="entry name" value="TC-AMP_synthase_SUA5"/>
</dbReference>
<evidence type="ECO:0000256" key="9">
    <source>
        <dbReference type="HAMAP-Rule" id="MF_01852"/>
    </source>
</evidence>
<dbReference type="Proteomes" id="UP001320119">
    <property type="component" value="Chromosome"/>
</dbReference>
<proteinExistence type="inferred from homology"/>
<dbReference type="Pfam" id="PF01300">
    <property type="entry name" value="Sua5_yciO_yrdC"/>
    <property type="match status" value="1"/>
</dbReference>
<dbReference type="GO" id="GO:0000049">
    <property type="term" value="F:tRNA binding"/>
    <property type="evidence" value="ECO:0007669"/>
    <property type="project" value="TreeGrafter"/>
</dbReference>
<dbReference type="PANTHER" id="PTHR17490">
    <property type="entry name" value="SUA5"/>
    <property type="match status" value="1"/>
</dbReference>
<dbReference type="PANTHER" id="PTHR17490:SF18">
    <property type="entry name" value="THREONYLCARBAMOYL-AMP SYNTHASE"/>
    <property type="match status" value="1"/>
</dbReference>
<evidence type="ECO:0000256" key="7">
    <source>
        <dbReference type="ARBA" id="ARBA00022840"/>
    </source>
</evidence>
<feature type="domain" description="YrdC-like" evidence="10">
    <location>
        <begin position="15"/>
        <end position="201"/>
    </location>
</feature>
<evidence type="ECO:0000313" key="11">
    <source>
        <dbReference type="EMBL" id="BCD96989.1"/>
    </source>
</evidence>
<dbReference type="EMBL" id="AP023086">
    <property type="protein sequence ID" value="BCD96989.1"/>
    <property type="molecule type" value="Genomic_DNA"/>
</dbReference>
<evidence type="ECO:0000256" key="6">
    <source>
        <dbReference type="ARBA" id="ARBA00022741"/>
    </source>
</evidence>
<dbReference type="Gene3D" id="3.90.870.10">
    <property type="entry name" value="DHBP synthase"/>
    <property type="match status" value="1"/>
</dbReference>
<dbReference type="RefSeq" id="WP_236986468.1">
    <property type="nucleotide sequence ID" value="NZ_AP023086.1"/>
</dbReference>
<dbReference type="GO" id="GO:0006450">
    <property type="term" value="P:regulation of translational fidelity"/>
    <property type="evidence" value="ECO:0007669"/>
    <property type="project" value="TreeGrafter"/>
</dbReference>
<keyword evidence="6 9" id="KW-0547">Nucleotide-binding</keyword>
<dbReference type="InterPro" id="IPR006070">
    <property type="entry name" value="Sua5-like_dom"/>
</dbReference>
<evidence type="ECO:0000256" key="2">
    <source>
        <dbReference type="ARBA" id="ARBA00022490"/>
    </source>
</evidence>
<dbReference type="AlphaFoldDB" id="A0AAN1WG61"/>
<comment type="catalytic activity">
    <reaction evidence="8 9">
        <text>L-threonine + hydrogencarbonate + ATP = L-threonylcarbamoyladenylate + diphosphate + H2O</text>
        <dbReference type="Rhea" id="RHEA:36407"/>
        <dbReference type="ChEBI" id="CHEBI:15377"/>
        <dbReference type="ChEBI" id="CHEBI:17544"/>
        <dbReference type="ChEBI" id="CHEBI:30616"/>
        <dbReference type="ChEBI" id="CHEBI:33019"/>
        <dbReference type="ChEBI" id="CHEBI:57926"/>
        <dbReference type="ChEBI" id="CHEBI:73682"/>
        <dbReference type="EC" id="2.7.7.87"/>
    </reaction>
</comment>
<evidence type="ECO:0000256" key="4">
    <source>
        <dbReference type="ARBA" id="ARBA00022694"/>
    </source>
</evidence>
<comment type="subcellular location">
    <subcellularLocation>
        <location evidence="1 9">Cytoplasm</location>
    </subcellularLocation>
</comment>
<comment type="function">
    <text evidence="9">Required for the formation of a threonylcarbamoyl group on adenosine at position 37 (t(6)A37) in tRNAs that read codons beginning with adenine. Catalyzes the conversion of L-threonine, HCO(3)(-)/CO(2) and ATP to give threonylcarbamoyl-AMP (TC-AMP) as the acyladenylate intermediate, with the release of diphosphate.</text>
</comment>
<keyword evidence="4 9" id="KW-0819">tRNA processing</keyword>
<keyword evidence="12" id="KW-1185">Reference proteome</keyword>
<sequence length="201" mass="22099">MTTPHTDSERLYLANPNITQCANALAAGEVIAYPTEAVWGLGCDPFNRSAVEKILQLKNRAQAKGVILIAGHVKQLDFLLHDLSDTHKAQLQKSWPGPQTWLIPHHNRVPAFIHGDFDTVAVRVTTHPVVKALCYRLGSPIVSTSANPQGLQPATTNLKARCYFTNNRFGHQLRYCPGIVGNANKPSQIQHLITGKIIRAS</sequence>
<dbReference type="HAMAP" id="MF_01852">
    <property type="entry name" value="TsaC"/>
    <property type="match status" value="1"/>
</dbReference>
<dbReference type="GO" id="GO:0005524">
    <property type="term" value="F:ATP binding"/>
    <property type="evidence" value="ECO:0007669"/>
    <property type="project" value="UniProtKB-UniRule"/>
</dbReference>
<evidence type="ECO:0000259" key="10">
    <source>
        <dbReference type="PROSITE" id="PS51163"/>
    </source>
</evidence>
<evidence type="ECO:0000256" key="5">
    <source>
        <dbReference type="ARBA" id="ARBA00022695"/>
    </source>
</evidence>
<dbReference type="GO" id="GO:0061710">
    <property type="term" value="F:L-threonylcarbamoyladenylate synthase"/>
    <property type="evidence" value="ECO:0007669"/>
    <property type="project" value="UniProtKB-EC"/>
</dbReference>
<keyword evidence="5 9" id="KW-0548">Nucleotidyltransferase</keyword>
<name>A0AAN1WG61_9GAMM</name>
<evidence type="ECO:0000313" key="12">
    <source>
        <dbReference type="Proteomes" id="UP001320119"/>
    </source>
</evidence>
<keyword evidence="3 9" id="KW-0808">Transferase</keyword>
<dbReference type="InterPro" id="IPR023535">
    <property type="entry name" value="TC-AMP_synthase"/>
</dbReference>
<organism evidence="11 12">
    <name type="scientific">Marinagarivorans cellulosilyticus</name>
    <dbReference type="NCBI Taxonomy" id="2721545"/>
    <lineage>
        <taxon>Bacteria</taxon>
        <taxon>Pseudomonadati</taxon>
        <taxon>Pseudomonadota</taxon>
        <taxon>Gammaproteobacteria</taxon>
        <taxon>Cellvibrionales</taxon>
        <taxon>Cellvibrionaceae</taxon>
        <taxon>Marinagarivorans</taxon>
    </lineage>
</organism>
<gene>
    <name evidence="9" type="primary">tsaC</name>
    <name evidence="11" type="ORF">MARGE09_P1189</name>
</gene>
<accession>A0AAN1WG61</accession>
<dbReference type="GO" id="GO:0002949">
    <property type="term" value="P:tRNA threonylcarbamoyladenosine modification"/>
    <property type="evidence" value="ECO:0007669"/>
    <property type="project" value="UniProtKB-UniRule"/>
</dbReference>
<dbReference type="KEGG" id="marq:MARGE09_P1189"/>
<keyword evidence="2 9" id="KW-0963">Cytoplasm</keyword>
<dbReference type="PROSITE" id="PS51163">
    <property type="entry name" value="YRDC"/>
    <property type="match status" value="1"/>
</dbReference>
<evidence type="ECO:0000256" key="1">
    <source>
        <dbReference type="ARBA" id="ARBA00004496"/>
    </source>
</evidence>
<dbReference type="SUPFAM" id="SSF55821">
    <property type="entry name" value="YrdC/RibB"/>
    <property type="match status" value="1"/>
</dbReference>
<comment type="similarity">
    <text evidence="9">Belongs to the SUA5 family. TsaC subfamily.</text>
</comment>
<dbReference type="GO" id="GO:0005737">
    <property type="term" value="C:cytoplasm"/>
    <property type="evidence" value="ECO:0007669"/>
    <property type="project" value="UniProtKB-SubCell"/>
</dbReference>
<evidence type="ECO:0000256" key="8">
    <source>
        <dbReference type="ARBA" id="ARBA00048366"/>
    </source>
</evidence>
<dbReference type="GO" id="GO:0003725">
    <property type="term" value="F:double-stranded RNA binding"/>
    <property type="evidence" value="ECO:0007669"/>
    <property type="project" value="InterPro"/>
</dbReference>
<evidence type="ECO:0000256" key="3">
    <source>
        <dbReference type="ARBA" id="ARBA00022679"/>
    </source>
</evidence>
<dbReference type="InterPro" id="IPR017945">
    <property type="entry name" value="DHBP_synth_RibB-like_a/b_dom"/>
</dbReference>
<keyword evidence="7 9" id="KW-0067">ATP-binding</keyword>
<reference evidence="11 12" key="1">
    <citation type="journal article" date="2022" name="IScience">
        <title>An ultrasensitive nanofiber-based assay for enzymatic hydrolysis and deep-sea microbial degradation of cellulose.</title>
        <authorList>
            <person name="Tsudome M."/>
            <person name="Tachioka M."/>
            <person name="Miyazaki M."/>
            <person name="Uchimura K."/>
            <person name="Tsuda M."/>
            <person name="Takaki Y."/>
            <person name="Deguchi S."/>
        </authorList>
    </citation>
    <scope>NUCLEOTIDE SEQUENCE [LARGE SCALE GENOMIC DNA]</scope>
    <source>
        <strain evidence="11 12">GE09</strain>
    </source>
</reference>
<protein>
    <recommendedName>
        <fullName evidence="9">Threonylcarbamoyl-AMP synthase</fullName>
        <shortName evidence="9">TC-AMP synthase</shortName>
        <ecNumber evidence="9">2.7.7.87</ecNumber>
    </recommendedName>
    <alternativeName>
        <fullName evidence="9">L-threonylcarbamoyladenylate synthase</fullName>
    </alternativeName>
    <alternativeName>
        <fullName evidence="9">t(6)A37 threonylcarbamoyladenosine biosynthesis protein TsaC</fullName>
    </alternativeName>
    <alternativeName>
        <fullName evidence="9">tRNA threonylcarbamoyladenosine biosynthesis protein TsaC</fullName>
    </alternativeName>
</protein>